<reference evidence="3" key="1">
    <citation type="submission" date="2016-10" db="EMBL/GenBank/DDBJ databases">
        <authorList>
            <person name="Varghese N."/>
            <person name="Submissions S."/>
        </authorList>
    </citation>
    <scope>NUCLEOTIDE SEQUENCE [LARGE SCALE GENOMIC DNA]</scope>
    <source>
        <strain evidence="3">Gh-48</strain>
    </source>
</reference>
<dbReference type="STRING" id="551995.SAMN05192574_10760"/>
<dbReference type="OrthoDB" id="767251at2"/>
<evidence type="ECO:0000256" key="1">
    <source>
        <dbReference type="SAM" id="SignalP"/>
    </source>
</evidence>
<organism evidence="2 3">
    <name type="scientific">Mucilaginibacter gossypiicola</name>
    <dbReference type="NCBI Taxonomy" id="551995"/>
    <lineage>
        <taxon>Bacteria</taxon>
        <taxon>Pseudomonadati</taxon>
        <taxon>Bacteroidota</taxon>
        <taxon>Sphingobacteriia</taxon>
        <taxon>Sphingobacteriales</taxon>
        <taxon>Sphingobacteriaceae</taxon>
        <taxon>Mucilaginibacter</taxon>
    </lineage>
</organism>
<evidence type="ECO:0000313" key="2">
    <source>
        <dbReference type="EMBL" id="SEO32047.1"/>
    </source>
</evidence>
<dbReference type="RefSeq" id="WP_091214022.1">
    <property type="nucleotide sequence ID" value="NZ_FOCL01000007.1"/>
</dbReference>
<keyword evidence="3" id="KW-1185">Reference proteome</keyword>
<feature type="chain" id="PRO_5011794949" evidence="1">
    <location>
        <begin position="20"/>
        <end position="149"/>
    </location>
</feature>
<evidence type="ECO:0000313" key="3">
    <source>
        <dbReference type="Proteomes" id="UP000198942"/>
    </source>
</evidence>
<protein>
    <submittedName>
        <fullName evidence="2">Thiol:disulfide interchange protein DsbD</fullName>
    </submittedName>
</protein>
<keyword evidence="1" id="KW-0732">Signal</keyword>
<sequence length="149" mass="17016">MKKLHFILIAIFFCVNAKAQDLNPVKFRVYSKKISRVETEICMEARIDTGWQIYSLNIADGGPIKTQVTFKPSKYYRLSGAVSESARDSIYSDAFGMNIRYFKRRAIFIQKIITTKANIIIRGKLSYMANNDKMCLPPDSVNFELKIGG</sequence>
<proteinExistence type="predicted"/>
<accession>A0A1H8NR34</accession>
<name>A0A1H8NR34_9SPHI</name>
<dbReference type="Proteomes" id="UP000198942">
    <property type="component" value="Unassembled WGS sequence"/>
</dbReference>
<dbReference type="EMBL" id="FOCL01000007">
    <property type="protein sequence ID" value="SEO32047.1"/>
    <property type="molecule type" value="Genomic_DNA"/>
</dbReference>
<gene>
    <name evidence="2" type="ORF">SAMN05192574_10760</name>
</gene>
<feature type="signal peptide" evidence="1">
    <location>
        <begin position="1"/>
        <end position="19"/>
    </location>
</feature>
<dbReference type="AlphaFoldDB" id="A0A1H8NR34"/>